<proteinExistence type="predicted"/>
<keyword evidence="3" id="KW-1185">Reference proteome</keyword>
<name>A0A7G9QNB5_9SPHI</name>
<protein>
    <submittedName>
        <fullName evidence="2">Uncharacterized protein</fullName>
    </submittedName>
</protein>
<evidence type="ECO:0000256" key="1">
    <source>
        <dbReference type="SAM" id="SignalP"/>
    </source>
</evidence>
<feature type="chain" id="PRO_5028910320" evidence="1">
    <location>
        <begin position="20"/>
        <end position="128"/>
    </location>
</feature>
<dbReference type="RefSeq" id="WP_187595269.1">
    <property type="nucleotide sequence ID" value="NZ_CP060723.1"/>
</dbReference>
<dbReference type="EMBL" id="CP060723">
    <property type="protein sequence ID" value="QNN44840.1"/>
    <property type="molecule type" value="Genomic_DNA"/>
</dbReference>
<keyword evidence="1" id="KW-0732">Signal</keyword>
<accession>A0A7G9QNB5</accession>
<dbReference type="AlphaFoldDB" id="A0A7G9QNB5"/>
<gene>
    <name evidence="2" type="ORF">H9L23_12510</name>
</gene>
<dbReference type="Proteomes" id="UP000515806">
    <property type="component" value="Chromosome"/>
</dbReference>
<reference evidence="2 3" key="1">
    <citation type="submission" date="2020-08" db="EMBL/GenBank/DDBJ databases">
        <title>Genome sequence of Pedobacter roseus KACC 11594T.</title>
        <authorList>
            <person name="Hyun D.-W."/>
            <person name="Bae J.-W."/>
        </authorList>
    </citation>
    <scope>NUCLEOTIDE SEQUENCE [LARGE SCALE GENOMIC DNA]</scope>
    <source>
        <strain evidence="2 3">KACC 11594</strain>
    </source>
</reference>
<sequence length="128" mass="13979">MKKIGIAFLLFFIAYSVQAQIYKPVTSKNKTYLATVRGLSYSYKNGTVTLKNNGSYDLGTVSITASSTADTTLFGIALFEDGLSKGETATSEVYFTTGEGKDTHEIPLSKIDQKHLVFSFDKAVRAMP</sequence>
<evidence type="ECO:0000313" key="2">
    <source>
        <dbReference type="EMBL" id="QNN44840.1"/>
    </source>
</evidence>
<organism evidence="2 3">
    <name type="scientific">Pedobacter roseus</name>
    <dbReference type="NCBI Taxonomy" id="336820"/>
    <lineage>
        <taxon>Bacteria</taxon>
        <taxon>Pseudomonadati</taxon>
        <taxon>Bacteroidota</taxon>
        <taxon>Sphingobacteriia</taxon>
        <taxon>Sphingobacteriales</taxon>
        <taxon>Sphingobacteriaceae</taxon>
        <taxon>Pedobacter</taxon>
    </lineage>
</organism>
<dbReference type="KEGG" id="proe:H9L23_12510"/>
<feature type="signal peptide" evidence="1">
    <location>
        <begin position="1"/>
        <end position="19"/>
    </location>
</feature>
<evidence type="ECO:0000313" key="3">
    <source>
        <dbReference type="Proteomes" id="UP000515806"/>
    </source>
</evidence>